<gene>
    <name evidence="1" type="primary">nhaC</name>
    <name evidence="1" type="ORF">QLQ22_04615</name>
</gene>
<dbReference type="Proteomes" id="UP001226091">
    <property type="component" value="Chromosome"/>
</dbReference>
<keyword evidence="2" id="KW-1185">Reference proteome</keyword>
<name>A0ACD4RDQ5_9BACI</name>
<protein>
    <submittedName>
        <fullName evidence="1">Na+/H+ antiporter NhaC</fullName>
    </submittedName>
</protein>
<evidence type="ECO:0000313" key="2">
    <source>
        <dbReference type="Proteomes" id="UP001226091"/>
    </source>
</evidence>
<reference evidence="2" key="1">
    <citation type="journal article" date="2025" name="Aquaculture">
        <title>Assessment of the bioflocculant production and safety properties of Metabacillus hrfriensis sp. nov. based on phenotypic and whole-genome sequencing analysis.</title>
        <authorList>
            <person name="Zhang R."/>
            <person name="Zhao Z."/>
            <person name="Luo L."/>
            <person name="Wang S."/>
            <person name="Guo K."/>
            <person name="Xu W."/>
        </authorList>
    </citation>
    <scope>NUCLEOTIDE SEQUENCE [LARGE SCALE GENOMIC DNA]</scope>
    <source>
        <strain evidence="2">CT-WN-B3</strain>
    </source>
</reference>
<dbReference type="EMBL" id="CP126116">
    <property type="protein sequence ID" value="WHZ58635.1"/>
    <property type="molecule type" value="Genomic_DNA"/>
</dbReference>
<organism evidence="1 2">
    <name type="scientific">Metabacillus hrfriensis</name>
    <dbReference type="NCBI Taxonomy" id="3048891"/>
    <lineage>
        <taxon>Bacteria</taxon>
        <taxon>Bacillati</taxon>
        <taxon>Bacillota</taxon>
        <taxon>Bacilli</taxon>
        <taxon>Bacillales</taxon>
        <taxon>Bacillaceae</taxon>
        <taxon>Metabacillus</taxon>
    </lineage>
</organism>
<accession>A0ACD4RDQ5</accession>
<sequence length="467" mass="50118">MNHPKTVSFASSVMIFISMIAIILISLFYLKTEPHLPLMLCLVLLSGIALIYKFSWKEIEEGLVKGVQSGVQPIIILALIGILIGAWMFSGTIPTVMVYALNLIEPGSLLILSLICCTIISLLVGSSFTTVSTVGVALMGVAVAAGIPAPWAAGAVICGACFGDKMSPMSDTTNFSAGVSSVNIFTHIRHISKTTGPAFLITAIIFWYLGTTLTINAATLANIEEIISVMQQHVQISAWTLISPLIVIVLAMTRVPVIPALAVGVATACATGILFQDHATFAQFLNVLQNGTTFSIEQEMVQNMLNRGGLQSMMWSISLIMIAFALGGLMDKLQLIQTLLNGLIRRVKTKGQLILATVSSSIGVNLVTGEQYLSIFIPGQSYKGVYEKLNINKKYLSRSLDDGGTLFNPLVPWGVSGAFFAQTLGVDAIVYIPFALFLCLSPLFSILYGFLPERKNNGNPNLESIAS</sequence>
<proteinExistence type="predicted"/>
<evidence type="ECO:0000313" key="1">
    <source>
        <dbReference type="EMBL" id="WHZ58635.1"/>
    </source>
</evidence>